<sequence length="239" mass="26269">MSPPTAADPTLDPLPLLRRHPWFAALPDALQQAIVARARPLRLAHGQALFHRRDPADAWYGILQGAIRIGAASAEGRELTLTYLEPGAWFGEISLFDGEPRTHDGQAQGDTVLLRVARADFEALLAEHPALARALLQLQSQRLRMMFGLIEAASLLPLPQRLAQQLLSLADTYGEPGPQPGTVRIALRLPQDALGQLLGTSRQRINQALKAWERDGWLQQRYGEIVLLRLDALRAEAGG</sequence>
<dbReference type="AlphaFoldDB" id="A0A3S3T6W6"/>
<dbReference type="SMART" id="SM00100">
    <property type="entry name" value="cNMP"/>
    <property type="match status" value="1"/>
</dbReference>
<dbReference type="InterPro" id="IPR012318">
    <property type="entry name" value="HTH_CRP"/>
</dbReference>
<dbReference type="GO" id="GO:0005829">
    <property type="term" value="C:cytosol"/>
    <property type="evidence" value="ECO:0007669"/>
    <property type="project" value="TreeGrafter"/>
</dbReference>
<reference evidence="6 7" key="1">
    <citation type="submission" date="2019-01" db="EMBL/GenBank/DDBJ databases">
        <authorList>
            <person name="Chen W.-M."/>
        </authorList>
    </citation>
    <scope>NUCLEOTIDE SEQUENCE [LARGE SCALE GENOMIC DNA]</scope>
    <source>
        <strain evidence="6 7">CCP-18</strain>
    </source>
</reference>
<feature type="domain" description="Cyclic nucleotide-binding" evidence="4">
    <location>
        <begin position="22"/>
        <end position="142"/>
    </location>
</feature>
<keyword evidence="2" id="KW-0238">DNA-binding</keyword>
<dbReference type="InterPro" id="IPR050397">
    <property type="entry name" value="Env_Response_Regulators"/>
</dbReference>
<evidence type="ECO:0000313" key="6">
    <source>
        <dbReference type="EMBL" id="RVT84681.1"/>
    </source>
</evidence>
<dbReference type="OrthoDB" id="6881322at2"/>
<evidence type="ECO:0000256" key="2">
    <source>
        <dbReference type="ARBA" id="ARBA00023125"/>
    </source>
</evidence>
<name>A0A3S3T6W6_9BURK</name>
<dbReference type="GO" id="GO:0003677">
    <property type="term" value="F:DNA binding"/>
    <property type="evidence" value="ECO:0007669"/>
    <property type="project" value="UniProtKB-KW"/>
</dbReference>
<evidence type="ECO:0000256" key="3">
    <source>
        <dbReference type="ARBA" id="ARBA00023163"/>
    </source>
</evidence>
<dbReference type="CDD" id="cd00038">
    <property type="entry name" value="CAP_ED"/>
    <property type="match status" value="1"/>
</dbReference>
<evidence type="ECO:0000259" key="4">
    <source>
        <dbReference type="PROSITE" id="PS50042"/>
    </source>
</evidence>
<dbReference type="EMBL" id="SACM01000003">
    <property type="protein sequence ID" value="RVT84681.1"/>
    <property type="molecule type" value="Genomic_DNA"/>
</dbReference>
<dbReference type="Pfam" id="PF00027">
    <property type="entry name" value="cNMP_binding"/>
    <property type="match status" value="1"/>
</dbReference>
<dbReference type="PANTHER" id="PTHR24567">
    <property type="entry name" value="CRP FAMILY TRANSCRIPTIONAL REGULATORY PROTEIN"/>
    <property type="match status" value="1"/>
</dbReference>
<organism evidence="6 7">
    <name type="scientific">Inhella crocodyli</name>
    <dbReference type="NCBI Taxonomy" id="2499851"/>
    <lineage>
        <taxon>Bacteria</taxon>
        <taxon>Pseudomonadati</taxon>
        <taxon>Pseudomonadota</taxon>
        <taxon>Betaproteobacteria</taxon>
        <taxon>Burkholderiales</taxon>
        <taxon>Sphaerotilaceae</taxon>
        <taxon>Inhella</taxon>
    </lineage>
</organism>
<dbReference type="Gene3D" id="1.10.10.10">
    <property type="entry name" value="Winged helix-like DNA-binding domain superfamily/Winged helix DNA-binding domain"/>
    <property type="match status" value="1"/>
</dbReference>
<proteinExistence type="predicted"/>
<protein>
    <submittedName>
        <fullName evidence="6">Crp/Fnr family transcriptional regulator</fullName>
    </submittedName>
</protein>
<dbReference type="GO" id="GO:0003700">
    <property type="term" value="F:DNA-binding transcription factor activity"/>
    <property type="evidence" value="ECO:0007669"/>
    <property type="project" value="TreeGrafter"/>
</dbReference>
<evidence type="ECO:0000259" key="5">
    <source>
        <dbReference type="PROSITE" id="PS51063"/>
    </source>
</evidence>
<dbReference type="PROSITE" id="PS51063">
    <property type="entry name" value="HTH_CRP_2"/>
    <property type="match status" value="1"/>
</dbReference>
<keyword evidence="3" id="KW-0804">Transcription</keyword>
<feature type="domain" description="HTH crp-type" evidence="5">
    <location>
        <begin position="156"/>
        <end position="231"/>
    </location>
</feature>
<dbReference type="Pfam" id="PF13545">
    <property type="entry name" value="HTH_Crp_2"/>
    <property type="match status" value="1"/>
</dbReference>
<dbReference type="InterPro" id="IPR000595">
    <property type="entry name" value="cNMP-bd_dom"/>
</dbReference>
<dbReference type="Proteomes" id="UP000288587">
    <property type="component" value="Unassembled WGS sequence"/>
</dbReference>
<dbReference type="InterPro" id="IPR036388">
    <property type="entry name" value="WH-like_DNA-bd_sf"/>
</dbReference>
<dbReference type="InterPro" id="IPR014710">
    <property type="entry name" value="RmlC-like_jellyroll"/>
</dbReference>
<evidence type="ECO:0000256" key="1">
    <source>
        <dbReference type="ARBA" id="ARBA00023015"/>
    </source>
</evidence>
<gene>
    <name evidence="6" type="ORF">EOD73_11125</name>
</gene>
<keyword evidence="7" id="KW-1185">Reference proteome</keyword>
<dbReference type="Gene3D" id="2.60.120.10">
    <property type="entry name" value="Jelly Rolls"/>
    <property type="match status" value="1"/>
</dbReference>
<dbReference type="InterPro" id="IPR018490">
    <property type="entry name" value="cNMP-bd_dom_sf"/>
</dbReference>
<keyword evidence="1" id="KW-0805">Transcription regulation</keyword>
<accession>A0A3S3T6W6</accession>
<dbReference type="SUPFAM" id="SSF46785">
    <property type="entry name" value="Winged helix' DNA-binding domain"/>
    <property type="match status" value="1"/>
</dbReference>
<dbReference type="SUPFAM" id="SSF51206">
    <property type="entry name" value="cAMP-binding domain-like"/>
    <property type="match status" value="1"/>
</dbReference>
<dbReference type="InterPro" id="IPR036390">
    <property type="entry name" value="WH_DNA-bd_sf"/>
</dbReference>
<evidence type="ECO:0000313" key="7">
    <source>
        <dbReference type="Proteomes" id="UP000288587"/>
    </source>
</evidence>
<dbReference type="PANTHER" id="PTHR24567:SF74">
    <property type="entry name" value="HTH-TYPE TRANSCRIPTIONAL REGULATOR ARCR"/>
    <property type="match status" value="1"/>
</dbReference>
<dbReference type="RefSeq" id="WP_127683082.1">
    <property type="nucleotide sequence ID" value="NZ_SACM01000003.1"/>
</dbReference>
<dbReference type="PROSITE" id="PS50042">
    <property type="entry name" value="CNMP_BINDING_3"/>
    <property type="match status" value="1"/>
</dbReference>
<comment type="caution">
    <text evidence="6">The sequence shown here is derived from an EMBL/GenBank/DDBJ whole genome shotgun (WGS) entry which is preliminary data.</text>
</comment>
<dbReference type="SMART" id="SM00419">
    <property type="entry name" value="HTH_CRP"/>
    <property type="match status" value="1"/>
</dbReference>